<comment type="similarity">
    <text evidence="1 5">Belongs to the peptidase S8 family.</text>
</comment>
<dbReference type="PANTHER" id="PTHR43806:SF11">
    <property type="entry name" value="CEREVISIN-RELATED"/>
    <property type="match status" value="1"/>
</dbReference>
<dbReference type="Gene3D" id="3.40.50.200">
    <property type="entry name" value="Peptidase S8/S53 domain"/>
    <property type="match status" value="1"/>
</dbReference>
<evidence type="ECO:0000256" key="4">
    <source>
        <dbReference type="ARBA" id="ARBA00022825"/>
    </source>
</evidence>
<sequence>SDGGKGTHIWMIDSGFDQQHSGEFALKPIIEIEYQPNAGRYDTQSGHGTQVASCVSSWKYGVAKAAQLHVVAIGAKGPLRKAVQFVIDRVKKMESARPSGGKRQIRHVLQMSVTFLEPGALDEEMRAADEAGIVVVNAAGNGADNACHYSPASFTRKTRNILTVGSIGNKDQISKFSARGSCVNIFAPGEQVSVLKANGAVKKSFGTSFSSP</sequence>
<evidence type="ECO:0000256" key="5">
    <source>
        <dbReference type="PROSITE-ProRule" id="PRU01240"/>
    </source>
</evidence>
<reference evidence="8" key="1">
    <citation type="journal article" date="2018" name="Nat. Microbiol.">
        <title>Leveraging single-cell genomics to expand the fungal tree of life.</title>
        <authorList>
            <person name="Ahrendt S.R."/>
            <person name="Quandt C.A."/>
            <person name="Ciobanu D."/>
            <person name="Clum A."/>
            <person name="Salamov A."/>
            <person name="Andreopoulos B."/>
            <person name="Cheng J.F."/>
            <person name="Woyke T."/>
            <person name="Pelin A."/>
            <person name="Henrissat B."/>
            <person name="Reynolds N.K."/>
            <person name="Benny G.L."/>
            <person name="Smith M.E."/>
            <person name="James T.Y."/>
            <person name="Grigoriev I.V."/>
        </authorList>
    </citation>
    <scope>NUCLEOTIDE SEQUENCE [LARGE SCALE GENOMIC DNA]</scope>
    <source>
        <strain evidence="8">RSA 1356</strain>
    </source>
</reference>
<dbReference type="GO" id="GO:0004252">
    <property type="term" value="F:serine-type endopeptidase activity"/>
    <property type="evidence" value="ECO:0007669"/>
    <property type="project" value="UniProtKB-UniRule"/>
</dbReference>
<dbReference type="OrthoDB" id="206201at2759"/>
<dbReference type="GO" id="GO:0006508">
    <property type="term" value="P:proteolysis"/>
    <property type="evidence" value="ECO:0007669"/>
    <property type="project" value="UniProtKB-KW"/>
</dbReference>
<dbReference type="PROSITE" id="PS00137">
    <property type="entry name" value="SUBTILASE_HIS"/>
    <property type="match status" value="1"/>
</dbReference>
<dbReference type="AlphaFoldDB" id="A0A4P9XP85"/>
<dbReference type="PANTHER" id="PTHR43806">
    <property type="entry name" value="PEPTIDASE S8"/>
    <property type="match status" value="1"/>
</dbReference>
<proteinExistence type="inferred from homology"/>
<dbReference type="Pfam" id="PF00082">
    <property type="entry name" value="Peptidase_S8"/>
    <property type="match status" value="1"/>
</dbReference>
<feature type="non-terminal residue" evidence="7">
    <location>
        <position position="212"/>
    </location>
</feature>
<evidence type="ECO:0000256" key="1">
    <source>
        <dbReference type="ARBA" id="ARBA00011073"/>
    </source>
</evidence>
<dbReference type="PRINTS" id="PR00723">
    <property type="entry name" value="SUBTILISIN"/>
</dbReference>
<evidence type="ECO:0000256" key="2">
    <source>
        <dbReference type="ARBA" id="ARBA00022670"/>
    </source>
</evidence>
<feature type="domain" description="Peptidase S8/S53" evidence="6">
    <location>
        <begin position="4"/>
        <end position="212"/>
    </location>
</feature>
<dbReference type="InterPro" id="IPR022398">
    <property type="entry name" value="Peptidase_S8_His-AS"/>
</dbReference>
<feature type="active site" description="Charge relay system" evidence="5">
    <location>
        <position position="208"/>
    </location>
</feature>
<dbReference type="STRING" id="78915.A0A4P9XP85"/>
<feature type="active site" description="Charge relay system" evidence="5">
    <location>
        <position position="47"/>
    </location>
</feature>
<dbReference type="InterPro" id="IPR036852">
    <property type="entry name" value="Peptidase_S8/S53_dom_sf"/>
</dbReference>
<accession>A0A4P9XP85</accession>
<dbReference type="PROSITE" id="PS51892">
    <property type="entry name" value="SUBTILASE"/>
    <property type="match status" value="1"/>
</dbReference>
<dbReference type="EMBL" id="KZ992673">
    <property type="protein sequence ID" value="RKP07788.1"/>
    <property type="molecule type" value="Genomic_DNA"/>
</dbReference>
<dbReference type="SUPFAM" id="SSF52743">
    <property type="entry name" value="Subtilisin-like"/>
    <property type="match status" value="1"/>
</dbReference>
<protein>
    <submittedName>
        <fullName evidence="7">Peptidase S8/S53 domain-containing protein</fullName>
    </submittedName>
</protein>
<feature type="non-terminal residue" evidence="7">
    <location>
        <position position="1"/>
    </location>
</feature>
<dbReference type="GO" id="GO:0005615">
    <property type="term" value="C:extracellular space"/>
    <property type="evidence" value="ECO:0007669"/>
    <property type="project" value="TreeGrafter"/>
</dbReference>
<keyword evidence="8" id="KW-1185">Reference proteome</keyword>
<keyword evidence="3 5" id="KW-0378">Hydrolase</keyword>
<dbReference type="InterPro" id="IPR000209">
    <property type="entry name" value="Peptidase_S8/S53_dom"/>
</dbReference>
<dbReference type="InterPro" id="IPR015500">
    <property type="entry name" value="Peptidase_S8_subtilisin-rel"/>
</dbReference>
<gene>
    <name evidence="7" type="ORF">THASP1DRAFT_2591</name>
</gene>
<evidence type="ECO:0000313" key="8">
    <source>
        <dbReference type="Proteomes" id="UP000271241"/>
    </source>
</evidence>
<keyword evidence="4 5" id="KW-0720">Serine protease</keyword>
<organism evidence="7 8">
    <name type="scientific">Thamnocephalis sphaerospora</name>
    <dbReference type="NCBI Taxonomy" id="78915"/>
    <lineage>
        <taxon>Eukaryota</taxon>
        <taxon>Fungi</taxon>
        <taxon>Fungi incertae sedis</taxon>
        <taxon>Zoopagomycota</taxon>
        <taxon>Zoopagomycotina</taxon>
        <taxon>Zoopagomycetes</taxon>
        <taxon>Zoopagales</taxon>
        <taxon>Sigmoideomycetaceae</taxon>
        <taxon>Thamnocephalis</taxon>
    </lineage>
</organism>
<evidence type="ECO:0000256" key="3">
    <source>
        <dbReference type="ARBA" id="ARBA00022801"/>
    </source>
</evidence>
<evidence type="ECO:0000313" key="7">
    <source>
        <dbReference type="EMBL" id="RKP07788.1"/>
    </source>
</evidence>
<feature type="active site" description="Charge relay system" evidence="5">
    <location>
        <position position="13"/>
    </location>
</feature>
<name>A0A4P9XP85_9FUNG</name>
<keyword evidence="2 5" id="KW-0645">Protease</keyword>
<dbReference type="Proteomes" id="UP000271241">
    <property type="component" value="Unassembled WGS sequence"/>
</dbReference>
<evidence type="ECO:0000259" key="6">
    <source>
        <dbReference type="Pfam" id="PF00082"/>
    </source>
</evidence>
<dbReference type="InterPro" id="IPR050131">
    <property type="entry name" value="Peptidase_S8_subtilisin-like"/>
</dbReference>